<dbReference type="PROSITE" id="PS01321">
    <property type="entry name" value="RUVC"/>
    <property type="match status" value="1"/>
</dbReference>
<reference evidence="15 16" key="1">
    <citation type="journal article" date="2020" name="ISME J.">
        <title>Parallel Reductive Genome Evolution in Desulfovibrio Ectosymbionts Independently Acquired by Trichonympha Protists in the Termite Gut.</title>
        <authorList>
            <person name="Takeuchi M."/>
            <person name="Kuwahara H."/>
            <person name="Murakami T."/>
            <person name="Takahashi K."/>
            <person name="Kajitani R."/>
            <person name="Toyoda A."/>
            <person name="Itoh T."/>
            <person name="Ohkuma M."/>
            <person name="Hongoh Y."/>
        </authorList>
    </citation>
    <scope>NUCLEOTIDE SEQUENCE [LARGE SCALE GENOMIC DNA]</scope>
    <source>
        <strain evidence="15">ZnDsv-02</strain>
    </source>
</reference>
<dbReference type="InterPro" id="IPR002176">
    <property type="entry name" value="X-over_junc_endoDNase_RuvC"/>
</dbReference>
<keyword evidence="6 13" id="KW-0227">DNA damage</keyword>
<feature type="active site" evidence="13">
    <location>
        <position position="149"/>
    </location>
</feature>
<organism evidence="15 16">
    <name type="scientific">Candidatus Desulfovibrio kirbyi</name>
    <dbReference type="NCBI Taxonomy" id="2696086"/>
    <lineage>
        <taxon>Bacteria</taxon>
        <taxon>Pseudomonadati</taxon>
        <taxon>Thermodesulfobacteriota</taxon>
        <taxon>Desulfovibrionia</taxon>
        <taxon>Desulfovibrionales</taxon>
        <taxon>Desulfovibrionaceae</taxon>
        <taxon>Desulfovibrio</taxon>
    </lineage>
</organism>
<dbReference type="PANTHER" id="PTHR30194:SF3">
    <property type="entry name" value="CROSSOVER JUNCTION ENDODEOXYRIBONUCLEASE RUVC"/>
    <property type="match status" value="1"/>
</dbReference>
<name>A0A6L2R6E3_9BACT</name>
<dbReference type="AlphaFoldDB" id="A0A6L2R6E3"/>
<evidence type="ECO:0000256" key="1">
    <source>
        <dbReference type="ARBA" id="ARBA00009518"/>
    </source>
</evidence>
<comment type="similarity">
    <text evidence="1 13">Belongs to the RuvC family.</text>
</comment>
<evidence type="ECO:0000256" key="7">
    <source>
        <dbReference type="ARBA" id="ARBA00022801"/>
    </source>
</evidence>
<feature type="active site" evidence="13">
    <location>
        <position position="15"/>
    </location>
</feature>
<dbReference type="SUPFAM" id="SSF53098">
    <property type="entry name" value="Ribonuclease H-like"/>
    <property type="match status" value="1"/>
</dbReference>
<evidence type="ECO:0000256" key="13">
    <source>
        <dbReference type="HAMAP-Rule" id="MF_00034"/>
    </source>
</evidence>
<dbReference type="InterPro" id="IPR020563">
    <property type="entry name" value="X-over_junc_endoDNase_Mg_BS"/>
</dbReference>
<dbReference type="GO" id="GO:0000287">
    <property type="term" value="F:magnesium ion binding"/>
    <property type="evidence" value="ECO:0007669"/>
    <property type="project" value="UniProtKB-UniRule"/>
</dbReference>
<evidence type="ECO:0000256" key="10">
    <source>
        <dbReference type="ARBA" id="ARBA00023172"/>
    </source>
</evidence>
<comment type="cofactor">
    <cofactor evidence="13">
        <name>Mg(2+)</name>
        <dbReference type="ChEBI" id="CHEBI:18420"/>
    </cofactor>
    <text evidence="13">Binds 2 Mg(2+) ion per subunit.</text>
</comment>
<dbReference type="Pfam" id="PF02075">
    <property type="entry name" value="RuvC"/>
    <property type="match status" value="1"/>
</dbReference>
<evidence type="ECO:0000313" key="15">
    <source>
        <dbReference type="EMBL" id="GFH63022.1"/>
    </source>
</evidence>
<evidence type="ECO:0000313" key="16">
    <source>
        <dbReference type="Proteomes" id="UP000505077"/>
    </source>
</evidence>
<dbReference type="EC" id="3.1.21.10" evidence="13 14"/>
<comment type="subunit">
    <text evidence="13">Homodimer which binds Holliday junction (HJ) DNA. The HJ becomes 2-fold symmetrical on binding to RuvC with unstacked arms; it has a different conformation from HJ DNA in complex with RuvA. In the full resolvosome a probable DNA-RuvA(4)-RuvB(12)-RuvC(2) complex forms which resolves the HJ.</text>
</comment>
<dbReference type="PRINTS" id="PR00696">
    <property type="entry name" value="RSOLVASERUVC"/>
</dbReference>
<comment type="catalytic activity">
    <reaction evidence="12 13">
        <text>Endonucleolytic cleavage at a junction such as a reciprocal single-stranded crossover between two homologous DNA duplexes (Holliday junction).</text>
        <dbReference type="EC" id="3.1.21.10"/>
    </reaction>
</comment>
<evidence type="ECO:0000256" key="14">
    <source>
        <dbReference type="NCBIfam" id="TIGR00228"/>
    </source>
</evidence>
<dbReference type="GO" id="GO:0006281">
    <property type="term" value="P:DNA repair"/>
    <property type="evidence" value="ECO:0007669"/>
    <property type="project" value="UniProtKB-UniRule"/>
</dbReference>
<keyword evidence="7 13" id="KW-0378">Hydrolase</keyword>
<gene>
    <name evidence="13 15" type="primary">ruvC</name>
    <name evidence="15" type="ORF">ZNDK_0793</name>
</gene>
<keyword evidence="10 13" id="KW-0233">DNA recombination</keyword>
<dbReference type="InterPro" id="IPR012337">
    <property type="entry name" value="RNaseH-like_sf"/>
</dbReference>
<keyword evidence="5 13" id="KW-0255">Endonuclease</keyword>
<feature type="binding site" evidence="13">
    <location>
        <position position="15"/>
    </location>
    <ligand>
        <name>Mg(2+)</name>
        <dbReference type="ChEBI" id="CHEBI:18420"/>
        <label>1</label>
    </ligand>
</feature>
<accession>A0A6L2R6E3</accession>
<evidence type="ECO:0000256" key="8">
    <source>
        <dbReference type="ARBA" id="ARBA00022842"/>
    </source>
</evidence>
<evidence type="ECO:0000256" key="5">
    <source>
        <dbReference type="ARBA" id="ARBA00022759"/>
    </source>
</evidence>
<dbReference type="Gene3D" id="3.30.420.10">
    <property type="entry name" value="Ribonuclease H-like superfamily/Ribonuclease H"/>
    <property type="match status" value="1"/>
</dbReference>
<dbReference type="GO" id="GO:0003677">
    <property type="term" value="F:DNA binding"/>
    <property type="evidence" value="ECO:0007669"/>
    <property type="project" value="UniProtKB-KW"/>
</dbReference>
<feature type="binding site" evidence="13">
    <location>
        <position position="76"/>
    </location>
    <ligand>
        <name>Mg(2+)</name>
        <dbReference type="ChEBI" id="CHEBI:18420"/>
        <label>2</label>
    </ligand>
</feature>
<proteinExistence type="inferred from homology"/>
<evidence type="ECO:0000256" key="12">
    <source>
        <dbReference type="ARBA" id="ARBA00029354"/>
    </source>
</evidence>
<evidence type="ECO:0000256" key="2">
    <source>
        <dbReference type="ARBA" id="ARBA00022490"/>
    </source>
</evidence>
<evidence type="ECO:0000256" key="6">
    <source>
        <dbReference type="ARBA" id="ARBA00022763"/>
    </source>
</evidence>
<keyword evidence="8 13" id="KW-0460">Magnesium</keyword>
<evidence type="ECO:0000256" key="9">
    <source>
        <dbReference type="ARBA" id="ARBA00023125"/>
    </source>
</evidence>
<feature type="active site" evidence="13">
    <location>
        <position position="76"/>
    </location>
</feature>
<evidence type="ECO:0000256" key="11">
    <source>
        <dbReference type="ARBA" id="ARBA00023204"/>
    </source>
</evidence>
<protein>
    <recommendedName>
        <fullName evidence="13 14">Crossover junction endodeoxyribonuclease RuvC</fullName>
        <ecNumber evidence="13 14">3.1.21.10</ecNumber>
    </recommendedName>
    <alternativeName>
        <fullName evidence="13">Holliday junction nuclease RuvC</fullName>
    </alternativeName>
    <alternativeName>
        <fullName evidence="13">Holliday junction resolvase RuvC</fullName>
    </alternativeName>
</protein>
<comment type="function">
    <text evidence="13">The RuvA-RuvB-RuvC complex processes Holliday junction (HJ) DNA during genetic recombination and DNA repair. Endonuclease that resolves HJ intermediates. Cleaves cruciform DNA by making single-stranded nicks across the HJ at symmetrical positions within the homologous arms, yielding a 5'-phosphate and a 3'-hydroxyl group; requires a central core of homology in the junction. The consensus cleavage sequence is 5'-(A/T)TT(C/G)-3'. Cleavage occurs on the 3'-side of the TT dinucleotide at the point of strand exchange. HJ branch migration catalyzed by RuvA-RuvB allows RuvC to scan DNA until it finds its consensus sequence, where it cleaves and resolves the cruciform DNA.</text>
</comment>
<dbReference type="EMBL" id="BLLL01000008">
    <property type="protein sequence ID" value="GFH63022.1"/>
    <property type="molecule type" value="Genomic_DNA"/>
</dbReference>
<feature type="binding site" evidence="13">
    <location>
        <position position="149"/>
    </location>
    <ligand>
        <name>Mg(2+)</name>
        <dbReference type="ChEBI" id="CHEBI:18420"/>
        <label>1</label>
    </ligand>
</feature>
<comment type="subcellular location">
    <subcellularLocation>
        <location evidence="13">Cytoplasm</location>
    </subcellularLocation>
</comment>
<dbReference type="InterPro" id="IPR036397">
    <property type="entry name" value="RNaseH_sf"/>
</dbReference>
<keyword evidence="4 13" id="KW-0479">Metal-binding</keyword>
<dbReference type="FunFam" id="3.30.420.10:FF:000002">
    <property type="entry name" value="Crossover junction endodeoxyribonuclease RuvC"/>
    <property type="match status" value="1"/>
</dbReference>
<sequence length="179" mass="18597">MLSIPAPSVTVIGIDPGSQRTGWGILRETSGVARLVECGVVRAVAGSGDFSARLAAIYTSISAIISRFAPNEAAIEQVFTAKNAASALKLGQARGVAVAACAAHNIIVYDYAPALIKKSLVGTGRAEKEQVAFMVARILNVRGARWPVDASDALGAAVCHLGMRRFRSFDAALKSGTAL</sequence>
<comment type="caution">
    <text evidence="15">The sequence shown here is derived from an EMBL/GenBank/DDBJ whole genome shotgun (WGS) entry which is preliminary data.</text>
</comment>
<keyword evidence="3 13" id="KW-0540">Nuclease</keyword>
<evidence type="ECO:0000256" key="4">
    <source>
        <dbReference type="ARBA" id="ARBA00022723"/>
    </source>
</evidence>
<keyword evidence="9 13" id="KW-0238">DNA-binding</keyword>
<dbReference type="GO" id="GO:0048476">
    <property type="term" value="C:Holliday junction resolvase complex"/>
    <property type="evidence" value="ECO:0007669"/>
    <property type="project" value="UniProtKB-UniRule"/>
</dbReference>
<evidence type="ECO:0000256" key="3">
    <source>
        <dbReference type="ARBA" id="ARBA00022722"/>
    </source>
</evidence>
<keyword evidence="2 13" id="KW-0963">Cytoplasm</keyword>
<dbReference type="PANTHER" id="PTHR30194">
    <property type="entry name" value="CROSSOVER JUNCTION ENDODEOXYRIBONUCLEASE RUVC"/>
    <property type="match status" value="1"/>
</dbReference>
<keyword evidence="11 13" id="KW-0234">DNA repair</keyword>
<dbReference type="Proteomes" id="UP000505077">
    <property type="component" value="Unassembled WGS sequence"/>
</dbReference>
<dbReference type="NCBIfam" id="TIGR00228">
    <property type="entry name" value="ruvC"/>
    <property type="match status" value="1"/>
</dbReference>
<dbReference type="HAMAP" id="MF_00034">
    <property type="entry name" value="RuvC"/>
    <property type="match status" value="1"/>
</dbReference>
<dbReference type="GO" id="GO:0005737">
    <property type="term" value="C:cytoplasm"/>
    <property type="evidence" value="ECO:0007669"/>
    <property type="project" value="UniProtKB-SubCell"/>
</dbReference>
<dbReference type="GO" id="GO:0006310">
    <property type="term" value="P:DNA recombination"/>
    <property type="evidence" value="ECO:0007669"/>
    <property type="project" value="UniProtKB-UniRule"/>
</dbReference>
<dbReference type="GO" id="GO:0008821">
    <property type="term" value="F:crossover junction DNA endonuclease activity"/>
    <property type="evidence" value="ECO:0007669"/>
    <property type="project" value="UniProtKB-UniRule"/>
</dbReference>
<dbReference type="CDD" id="cd16962">
    <property type="entry name" value="RuvC"/>
    <property type="match status" value="1"/>
</dbReference>